<dbReference type="OrthoDB" id="444631at2759"/>
<feature type="region of interest" description="Disordered" evidence="6">
    <location>
        <begin position="352"/>
        <end position="395"/>
    </location>
</feature>
<feature type="transmembrane region" description="Helical" evidence="7">
    <location>
        <begin position="260"/>
        <end position="285"/>
    </location>
</feature>
<evidence type="ECO:0000259" key="8">
    <source>
        <dbReference type="Pfam" id="PF20684"/>
    </source>
</evidence>
<evidence type="ECO:0000313" key="9">
    <source>
        <dbReference type="EMBL" id="KAJ8070893.1"/>
    </source>
</evidence>
<feature type="domain" description="Rhodopsin" evidence="8">
    <location>
        <begin position="84"/>
        <end position="324"/>
    </location>
</feature>
<evidence type="ECO:0000256" key="6">
    <source>
        <dbReference type="SAM" id="MobiDB-lite"/>
    </source>
</evidence>
<name>A0A9X0DRT2_9HELO</name>
<dbReference type="InterPro" id="IPR049326">
    <property type="entry name" value="Rhodopsin_dom_fungi"/>
</dbReference>
<evidence type="ECO:0000256" key="2">
    <source>
        <dbReference type="ARBA" id="ARBA00022692"/>
    </source>
</evidence>
<comment type="subcellular location">
    <subcellularLocation>
        <location evidence="1">Membrane</location>
        <topology evidence="1">Multi-pass membrane protein</topology>
    </subcellularLocation>
</comment>
<keyword evidence="4 7" id="KW-0472">Membrane</keyword>
<dbReference type="PANTHER" id="PTHR33048:SF158">
    <property type="entry name" value="MEMBRANE PROTEIN PTH11-LIKE, PUTATIVE-RELATED"/>
    <property type="match status" value="1"/>
</dbReference>
<evidence type="ECO:0000256" key="3">
    <source>
        <dbReference type="ARBA" id="ARBA00022989"/>
    </source>
</evidence>
<proteinExistence type="inferred from homology"/>
<evidence type="ECO:0000256" key="7">
    <source>
        <dbReference type="SAM" id="Phobius"/>
    </source>
</evidence>
<dbReference type="Proteomes" id="UP001152300">
    <property type="component" value="Unassembled WGS sequence"/>
</dbReference>
<dbReference type="PANTHER" id="PTHR33048">
    <property type="entry name" value="PTH11-LIKE INTEGRAL MEMBRANE PROTEIN (AFU_ORTHOLOGUE AFUA_5G11245)"/>
    <property type="match status" value="1"/>
</dbReference>
<keyword evidence="2 7" id="KW-0812">Transmembrane</keyword>
<sequence length="411" mass="45596">MAPIALNFKLLFERADGAPSQATPSVADLPPSVLAQIGAQQPPPGITANFVDPESIGGILLAFSIVGIVITSICVAIRGWVIFKLRRPIKWAWSDTLFTVAVLAALTMFIDLILCVTGEGQTGIHQWNVPLSKIVLPRAYFKTAAVIGLLTPICLGLIKITIFLTYIEIFSRLKWVKISCYLGIIITSIFYLIIMSCTIFWSFPHIGETFVEHYLKAVGVIKSQELSIPTAVVGLAIDVYLFLVPALAVSGLKMQRRKKIAVMLIFATGFLAIIASILSIIYRAILNRNTDHTWNAVAVWALTAGELWIGLIIACTPHFTKFFRVYQKVFARFGSVVRYWLCCCCMSWKEMDPRKSGARSSRRSEKASGKSSDKSEGSHFSEPEKPKKPVKLYPDLDFTTVNRTLVEQQDS</sequence>
<reference evidence="9" key="1">
    <citation type="submission" date="2022-11" db="EMBL/GenBank/DDBJ databases">
        <title>Genome Resource of Sclerotinia nivalis Strain SnTB1, a Plant Pathogen Isolated from American Ginseng.</title>
        <authorList>
            <person name="Fan S."/>
        </authorList>
    </citation>
    <scope>NUCLEOTIDE SEQUENCE</scope>
    <source>
        <strain evidence="9">SnTB1</strain>
    </source>
</reference>
<dbReference type="Pfam" id="PF20684">
    <property type="entry name" value="Fung_rhodopsin"/>
    <property type="match status" value="1"/>
</dbReference>
<gene>
    <name evidence="9" type="ORF">OCU04_001252</name>
</gene>
<feature type="transmembrane region" description="Helical" evidence="7">
    <location>
        <begin position="56"/>
        <end position="77"/>
    </location>
</feature>
<dbReference type="AlphaFoldDB" id="A0A9X0DRT2"/>
<evidence type="ECO:0000256" key="1">
    <source>
        <dbReference type="ARBA" id="ARBA00004141"/>
    </source>
</evidence>
<accession>A0A9X0DRT2</accession>
<comment type="caution">
    <text evidence="9">The sequence shown here is derived from an EMBL/GenBank/DDBJ whole genome shotgun (WGS) entry which is preliminary data.</text>
</comment>
<dbReference type="GO" id="GO:0016020">
    <property type="term" value="C:membrane"/>
    <property type="evidence" value="ECO:0007669"/>
    <property type="project" value="UniProtKB-SubCell"/>
</dbReference>
<organism evidence="9 10">
    <name type="scientific">Sclerotinia nivalis</name>
    <dbReference type="NCBI Taxonomy" id="352851"/>
    <lineage>
        <taxon>Eukaryota</taxon>
        <taxon>Fungi</taxon>
        <taxon>Dikarya</taxon>
        <taxon>Ascomycota</taxon>
        <taxon>Pezizomycotina</taxon>
        <taxon>Leotiomycetes</taxon>
        <taxon>Helotiales</taxon>
        <taxon>Sclerotiniaceae</taxon>
        <taxon>Sclerotinia</taxon>
    </lineage>
</organism>
<feature type="transmembrane region" description="Helical" evidence="7">
    <location>
        <begin position="139"/>
        <end position="167"/>
    </location>
</feature>
<keyword evidence="10" id="KW-1185">Reference proteome</keyword>
<comment type="similarity">
    <text evidence="5">Belongs to the SAT4 family.</text>
</comment>
<feature type="transmembrane region" description="Helical" evidence="7">
    <location>
        <begin position="297"/>
        <end position="319"/>
    </location>
</feature>
<evidence type="ECO:0000256" key="5">
    <source>
        <dbReference type="ARBA" id="ARBA00038359"/>
    </source>
</evidence>
<feature type="transmembrane region" description="Helical" evidence="7">
    <location>
        <begin position="179"/>
        <end position="206"/>
    </location>
</feature>
<feature type="compositionally biased region" description="Basic and acidic residues" evidence="6">
    <location>
        <begin position="362"/>
        <end position="387"/>
    </location>
</feature>
<feature type="transmembrane region" description="Helical" evidence="7">
    <location>
        <begin position="97"/>
        <end position="119"/>
    </location>
</feature>
<dbReference type="EMBL" id="JAPEIS010000001">
    <property type="protein sequence ID" value="KAJ8070893.1"/>
    <property type="molecule type" value="Genomic_DNA"/>
</dbReference>
<feature type="transmembrane region" description="Helical" evidence="7">
    <location>
        <begin position="226"/>
        <end position="248"/>
    </location>
</feature>
<protein>
    <recommendedName>
        <fullName evidence="8">Rhodopsin domain-containing protein</fullName>
    </recommendedName>
</protein>
<dbReference type="InterPro" id="IPR052337">
    <property type="entry name" value="SAT4-like"/>
</dbReference>
<evidence type="ECO:0000256" key="4">
    <source>
        <dbReference type="ARBA" id="ARBA00023136"/>
    </source>
</evidence>
<evidence type="ECO:0000313" key="10">
    <source>
        <dbReference type="Proteomes" id="UP001152300"/>
    </source>
</evidence>
<keyword evidence="3 7" id="KW-1133">Transmembrane helix</keyword>